<proteinExistence type="predicted"/>
<evidence type="ECO:0000256" key="5">
    <source>
        <dbReference type="SAM" id="MobiDB-lite"/>
    </source>
</evidence>
<dbReference type="SMART" id="SM00220">
    <property type="entry name" value="S_TKc"/>
    <property type="match status" value="1"/>
</dbReference>
<dbReference type="InterPro" id="IPR008271">
    <property type="entry name" value="Ser/Thr_kinase_AS"/>
</dbReference>
<dbReference type="EMBL" id="LKHV02000001">
    <property type="protein sequence ID" value="MCS5708277.1"/>
    <property type="molecule type" value="Genomic_DNA"/>
</dbReference>
<reference evidence="8" key="3">
    <citation type="submission" date="2021-06" db="EMBL/GenBank/DDBJ databases">
        <title>Genomic Description and Analysis of Intracellular Bacteria, Candidatus Berkiella cookevillensis and Candidatus Berkiella aquae.</title>
        <authorList>
            <person name="Kidane D.T."/>
            <person name="Mehari Y.T."/>
            <person name="Rice F.C."/>
            <person name="Arivett B.A."/>
            <person name="Farone A.L."/>
            <person name="Berk S.G."/>
            <person name="Farone M.B."/>
        </authorList>
    </citation>
    <scope>NUCLEOTIDE SEQUENCE</scope>
    <source>
        <strain evidence="8">CC99</strain>
    </source>
</reference>
<dbReference type="InterPro" id="IPR011009">
    <property type="entry name" value="Kinase-like_dom_sf"/>
</dbReference>
<dbReference type="GO" id="GO:0005524">
    <property type="term" value="F:ATP binding"/>
    <property type="evidence" value="ECO:0007669"/>
    <property type="project" value="UniProtKB-UniRule"/>
</dbReference>
<feature type="region of interest" description="Disordered" evidence="5">
    <location>
        <begin position="1175"/>
        <end position="1196"/>
    </location>
</feature>
<accession>A0A0Q9YU57</accession>
<dbReference type="Gene3D" id="1.10.510.10">
    <property type="entry name" value="Transferase(Phosphotransferase) domain 1"/>
    <property type="match status" value="1"/>
</dbReference>
<gene>
    <name evidence="7" type="primary">pknL</name>
    <name evidence="7" type="ORF">CC99x_00366</name>
    <name evidence="8" type="ORF">CC99x_005100</name>
</gene>
<reference evidence="7" key="1">
    <citation type="submission" date="2015-09" db="EMBL/GenBank/DDBJ databases">
        <title>Draft Genome Sequences of Two Novel Amoeba-resistant Intranuclear Bacteria, Candidatus Berkiella cookevillensis and Candidatus Berkiella aquae.</title>
        <authorList>
            <person name="Mehari Y.T."/>
            <person name="Arivett B.A."/>
            <person name="Farone A.L."/>
            <person name="Gunderson J.H."/>
            <person name="Farone M.B."/>
        </authorList>
    </citation>
    <scope>NUCLEOTIDE SEQUENCE [LARGE SCALE GENOMIC DNA]</scope>
    <source>
        <strain evidence="7">CC99</strain>
    </source>
</reference>
<feature type="region of interest" description="Disordered" evidence="5">
    <location>
        <begin position="1367"/>
        <end position="1397"/>
    </location>
</feature>
<evidence type="ECO:0000256" key="3">
    <source>
        <dbReference type="PROSITE-ProRule" id="PRU10141"/>
    </source>
</evidence>
<evidence type="ECO:0000256" key="1">
    <source>
        <dbReference type="ARBA" id="ARBA00022741"/>
    </source>
</evidence>
<dbReference type="Pfam" id="PF00069">
    <property type="entry name" value="Pkinase"/>
    <property type="match status" value="1"/>
</dbReference>
<dbReference type="PROSITE" id="PS00107">
    <property type="entry name" value="PROTEIN_KINASE_ATP"/>
    <property type="match status" value="1"/>
</dbReference>
<keyword evidence="1 3" id="KW-0547">Nucleotide-binding</keyword>
<dbReference type="Proteomes" id="UP000051494">
    <property type="component" value="Unassembled WGS sequence"/>
</dbReference>
<name>A0A0Q9YU57_9GAMM</name>
<dbReference type="PANTHER" id="PTHR44167:SF24">
    <property type="entry name" value="SERINE_THREONINE-PROTEIN KINASE CHK2"/>
    <property type="match status" value="1"/>
</dbReference>
<feature type="region of interest" description="Disordered" evidence="5">
    <location>
        <begin position="1232"/>
        <end position="1334"/>
    </location>
</feature>
<organism evidence="7">
    <name type="scientific">Candidatus Berkiella cookevillensis</name>
    <dbReference type="NCBI Taxonomy" id="437022"/>
    <lineage>
        <taxon>Bacteria</taxon>
        <taxon>Pseudomonadati</taxon>
        <taxon>Pseudomonadota</taxon>
        <taxon>Gammaproteobacteria</taxon>
        <taxon>Candidatus Berkiellales</taxon>
        <taxon>Candidatus Berkiellaceae</taxon>
        <taxon>Candidatus Berkiella</taxon>
    </lineage>
</organism>
<protein>
    <submittedName>
        <fullName evidence="7 8">Protein kinase</fullName>
        <ecNumber evidence="7">2.7.11.1</ecNumber>
    </submittedName>
</protein>
<dbReference type="SUPFAM" id="SSF56112">
    <property type="entry name" value="Protein kinase-like (PK-like)"/>
    <property type="match status" value="1"/>
</dbReference>
<comment type="caution">
    <text evidence="7">The sequence shown here is derived from an EMBL/GenBank/DDBJ whole genome shotgun (WGS) entry which is preliminary data.</text>
</comment>
<dbReference type="OrthoDB" id="4103069at2"/>
<dbReference type="CDD" id="cd00180">
    <property type="entry name" value="PKc"/>
    <property type="match status" value="1"/>
</dbReference>
<feature type="region of interest" description="Disordered" evidence="5">
    <location>
        <begin position="1"/>
        <end position="34"/>
    </location>
</feature>
<feature type="compositionally biased region" description="Basic residues" evidence="5">
    <location>
        <begin position="1"/>
        <end position="15"/>
    </location>
</feature>
<dbReference type="PROSITE" id="PS00108">
    <property type="entry name" value="PROTEIN_KINASE_ST"/>
    <property type="match status" value="1"/>
</dbReference>
<feature type="domain" description="Protein kinase" evidence="6">
    <location>
        <begin position="643"/>
        <end position="963"/>
    </location>
</feature>
<keyword evidence="2 3" id="KW-0067">ATP-binding</keyword>
<evidence type="ECO:0000313" key="8">
    <source>
        <dbReference type="EMBL" id="MCS5708277.1"/>
    </source>
</evidence>
<evidence type="ECO:0000259" key="6">
    <source>
        <dbReference type="PROSITE" id="PS50011"/>
    </source>
</evidence>
<feature type="compositionally biased region" description="Basic and acidic residues" evidence="5">
    <location>
        <begin position="1272"/>
        <end position="1288"/>
    </location>
</feature>
<feature type="coiled-coil region" evidence="4">
    <location>
        <begin position="108"/>
        <end position="135"/>
    </location>
</feature>
<evidence type="ECO:0000313" key="9">
    <source>
        <dbReference type="Proteomes" id="UP000051494"/>
    </source>
</evidence>
<feature type="compositionally biased region" description="Polar residues" evidence="5">
    <location>
        <begin position="1309"/>
        <end position="1319"/>
    </location>
</feature>
<evidence type="ECO:0000256" key="2">
    <source>
        <dbReference type="ARBA" id="ARBA00022840"/>
    </source>
</evidence>
<dbReference type="PROSITE" id="PS50011">
    <property type="entry name" value="PROTEIN_KINASE_DOM"/>
    <property type="match status" value="1"/>
</dbReference>
<reference evidence="8" key="2">
    <citation type="journal article" date="2016" name="Genome Announc.">
        <title>Draft Genome Sequences of Two Novel Amoeba-Resistant Intranuclear Bacteria, 'Candidatus Berkiella cookevillensis' and 'Candidatus Berkiella aquae'.</title>
        <authorList>
            <person name="Mehari Y.T."/>
            <person name="Arivett B.A."/>
            <person name="Farone A.L."/>
            <person name="Gunderson J.H."/>
            <person name="Farone M.B."/>
        </authorList>
    </citation>
    <scope>NUCLEOTIDE SEQUENCE</scope>
    <source>
        <strain evidence="8">CC99</strain>
    </source>
</reference>
<dbReference type="InterPro" id="IPR017441">
    <property type="entry name" value="Protein_kinase_ATP_BS"/>
</dbReference>
<evidence type="ECO:0000313" key="7">
    <source>
        <dbReference type="EMBL" id="KRG20145.1"/>
    </source>
</evidence>
<keyword evidence="7" id="KW-0418">Kinase</keyword>
<dbReference type="EC" id="2.7.11.1" evidence="7"/>
<keyword evidence="4" id="KW-0175">Coiled coil</keyword>
<feature type="compositionally biased region" description="Low complexity" evidence="5">
    <location>
        <begin position="1370"/>
        <end position="1382"/>
    </location>
</feature>
<dbReference type="RefSeq" id="WP_057623035.1">
    <property type="nucleotide sequence ID" value="NZ_LKHV02000001.1"/>
</dbReference>
<dbReference type="InterPro" id="IPR000719">
    <property type="entry name" value="Prot_kinase_dom"/>
</dbReference>
<feature type="compositionally biased region" description="Acidic residues" evidence="5">
    <location>
        <begin position="1187"/>
        <end position="1196"/>
    </location>
</feature>
<dbReference type="PANTHER" id="PTHR44167">
    <property type="entry name" value="OVARIAN-SPECIFIC SERINE/THREONINE-PROTEIN KINASE LOK-RELATED"/>
    <property type="match status" value="1"/>
</dbReference>
<dbReference type="EMBL" id="LKHV01000001">
    <property type="protein sequence ID" value="KRG20145.1"/>
    <property type="molecule type" value="Genomic_DNA"/>
</dbReference>
<keyword evidence="7" id="KW-0808">Transferase</keyword>
<keyword evidence="9" id="KW-1185">Reference proteome</keyword>
<feature type="binding site" evidence="3">
    <location>
        <position position="671"/>
    </location>
    <ligand>
        <name>ATP</name>
        <dbReference type="ChEBI" id="CHEBI:30616"/>
    </ligand>
</feature>
<dbReference type="GO" id="GO:0004674">
    <property type="term" value="F:protein serine/threonine kinase activity"/>
    <property type="evidence" value="ECO:0007669"/>
    <property type="project" value="UniProtKB-EC"/>
</dbReference>
<sequence>MAKKKKKSGVLKKIAKGMGIGSQSTDKENTRPAIDLNIPPIVEVERDNAFLHERLKGDKKGTKANVKVKLATEREPLTLLEEVRRGKKLKNVQDRKLQETPKEQKTIIDRTAIGADALQAQMQRLKKREGNVEREEDVSATNKKAERTALLKKIQDLSVDREDFVSENRKLNNYAESIRKLSISFDVDNKVKNREEIIQACFARVQDCKQQMDSFLRDIQSGEIPEKSEVTQIKRGDIPDAEVDLSRTSMKGNEKFYASQFNNTIRTGIVQSVNTYLTSVQQIQDAILKGLSEELITVDEAKRYAEQFLSHHQKNVQSFLKDNAYYDLSAQFEEREATEDELQEHPEDPKYVATNIEDGAFEEALLAEEEGFDFEQLLNGWNEMSEEGQARINALFDQIDPDLPEREKLRIIMEQWGEEPAYSEEDVFISDADPELTPETKEELYNFIKPALRSITMLNNDSAYNPVEMLNGFLGGSDAIDEILIEDYLKANQSTIIQYQNLGLQLNLLQKALEIYHEVYLDDGYITEALELINTINPPDGWDMEDSAQFFKQVFEQRNQLWSGEDFRRLEDLVKDIADYYKPESRKKAKESETSFEEIQVSQEAWAKAKQYFYDNPTSVKCDKYENNLSHSFLNIEGHLFAVHTGPYVGQGAFGKVKLIKDESNHIFAVKIQGDGDSTEKDAEHNIMRIVGELIGRGEREYGRTFQTSGRHADKKFYTAKQFLPGQELYKELNSDLFTKDIDPSLFTDYKPFFPQPISEAVRLEIAIKAMQSVQSVHDKGVIHADIKPENFIINVEGEMITVSATDYGLSKVLPQGVDFIIDPAVRGTPGYIAPEIATERRDGNGEVIGYTEPDGKYSFASDVYALGVMLKDDLALSEDVYQPLLQADPAKRPSIANAIQILEERLSTVKTVEIEPTSIDADLDAEAISEEQEDVPFEENEAQFDRDAVATEKYKSKITLFIRDWARNLVRNDAGVLQEIKEKNLNEAQQEEVFAFLQKDTAARIQQQWNEIIQKAKEGFYPEEQNKMLLGVVALHEKDLIDRIRNPISSDKDESVQKLVDNLFNEQLITSGNEFWEFMKDTLDEERWLEIGRVALEIPEDEMQTEDEERYIISQFLKIKFTATQINEMLEELIESLEDEKNIDAKLLALDSDLVDSLETMSIYRKLEVLSQMEDEREEQSASLDETNELQSDDDSGLETLFEMRRSSPKLEHKPIPNEGLDELEEGMPEFSLPTQGSIGAKSEKKPIPDSGLDLADDEHVAFAQNMTQMEEEKKKAPRKELEDSVPSKRKSMPDLSSAKQTRKARPQSDSALITSLNDEPRKNPPLHFSAFSSAPKIKDAEVIFTVHSRPKPEVKVDEQFSDDVTPEIKISASSKPASKSQKTETSVLSSSDEAKVQKVFSQNAPKSEFPEAFVEKIYQLHPVSDWKIQHPDSKTIDIISKHEPAQKCHIQMQNEDVKFEANGKGVGDMLNCVQAYQESVAKDFDLTYDLAVRTEGKAIEVLQQLISKGINKEQISSVEVAGKQLDAESLQRLLESAAVADKTKRQSM</sequence>
<evidence type="ECO:0000256" key="4">
    <source>
        <dbReference type="SAM" id="Coils"/>
    </source>
</evidence>
<dbReference type="STRING" id="437022.CC99x_00366"/>